<dbReference type="Ensembl" id="ENSSSUT00005001151.1">
    <property type="protein sequence ID" value="ENSSSUP00005000968.1"/>
    <property type="gene ID" value="ENSSSUG00005000686.1"/>
</dbReference>
<evidence type="ECO:0008006" key="3">
    <source>
        <dbReference type="Google" id="ProtNLM"/>
    </source>
</evidence>
<evidence type="ECO:0000313" key="2">
    <source>
        <dbReference type="Proteomes" id="UP000472268"/>
    </source>
</evidence>
<dbReference type="AlphaFoldDB" id="A0A673SNV4"/>
<evidence type="ECO:0000313" key="1">
    <source>
        <dbReference type="Ensembl" id="ENSSSUP00005000968.1"/>
    </source>
</evidence>
<name>A0A673SNV4_SURSU</name>
<dbReference type="PANTHER" id="PTHR15977:SF15">
    <property type="entry name" value="CILIA- AND FLAGELLA-ASSOCIATED PROTEIN 46"/>
    <property type="match status" value="1"/>
</dbReference>
<dbReference type="InterPro" id="IPR039586">
    <property type="entry name" value="CFAP46"/>
</dbReference>
<reference evidence="1" key="3">
    <citation type="submission" date="2025-09" db="UniProtKB">
        <authorList>
            <consortium name="Ensembl"/>
        </authorList>
    </citation>
    <scope>IDENTIFICATION</scope>
</reference>
<dbReference type="Pfam" id="PF25439">
    <property type="entry name" value="TPR_CFAP46_N"/>
    <property type="match status" value="1"/>
</dbReference>
<sequence length="318" mass="35937">MGQPDVSEDCLQMYFKAKGPVTQFLGRAHLCRAQLCAPKSAENLEEFENCVTQYMKAINFAKGEPRYYFLVYNASVLYWQMVRPFLKPGSRHHLISSLAQIIHVLNQTEAEDKEWLAELMLELLECYLQAGRKEEAAKFCSTAAPFVRANAPEKYRHAFSVMVQHELVDQLQLKEETRTSISLSVTYHINMLKRKLDNKELPDDVSTVLRKPYKQLSYYDHQRVPSVREEKILLLIELAHLSLTLKCEEIAADCVSDLKKIGSQKLQGLVRGAVSGGAAGVEHSAWRPAEAVAAAHEEASVKCTSKITAPFLVFQHTP</sequence>
<accession>A0A673SNV4</accession>
<dbReference type="PANTHER" id="PTHR15977">
    <property type="entry name" value="CILIA- AND FLAGELLA-ASSOCIATED PROTEIN 46"/>
    <property type="match status" value="1"/>
</dbReference>
<dbReference type="Proteomes" id="UP000472268">
    <property type="component" value="Chromosome 2"/>
</dbReference>
<reference evidence="1 2" key="1">
    <citation type="submission" date="2019-05" db="EMBL/GenBank/DDBJ databases">
        <title>A Chromosome-scale Meerkat (S. suricatta) Genome Assembly.</title>
        <authorList>
            <person name="Dudchenko O."/>
            <person name="Lieberman Aiden E."/>
            <person name="Tung J."/>
            <person name="Barreiro L.B."/>
            <person name="Clutton-Brock T.H."/>
        </authorList>
    </citation>
    <scope>NUCLEOTIDE SEQUENCE [LARGE SCALE GENOMIC DNA]</scope>
</reference>
<dbReference type="OMA" id="MMVRHEL"/>
<dbReference type="InterPro" id="IPR057466">
    <property type="entry name" value="CFAP46_TPR"/>
</dbReference>
<organism evidence="1 2">
    <name type="scientific">Suricata suricatta</name>
    <name type="common">Meerkat</name>
    <dbReference type="NCBI Taxonomy" id="37032"/>
    <lineage>
        <taxon>Eukaryota</taxon>
        <taxon>Metazoa</taxon>
        <taxon>Chordata</taxon>
        <taxon>Craniata</taxon>
        <taxon>Vertebrata</taxon>
        <taxon>Euteleostomi</taxon>
        <taxon>Mammalia</taxon>
        <taxon>Eutheria</taxon>
        <taxon>Laurasiatheria</taxon>
        <taxon>Carnivora</taxon>
        <taxon>Feliformia</taxon>
        <taxon>Herpestidae</taxon>
        <taxon>Suricata</taxon>
    </lineage>
</organism>
<reference evidence="1" key="2">
    <citation type="submission" date="2025-08" db="UniProtKB">
        <authorList>
            <consortium name="Ensembl"/>
        </authorList>
    </citation>
    <scope>IDENTIFICATION</scope>
</reference>
<dbReference type="GO" id="GO:0035082">
    <property type="term" value="P:axoneme assembly"/>
    <property type="evidence" value="ECO:0007669"/>
    <property type="project" value="InterPro"/>
</dbReference>
<dbReference type="GO" id="GO:0060294">
    <property type="term" value="P:cilium movement involved in cell motility"/>
    <property type="evidence" value="ECO:0007669"/>
    <property type="project" value="InterPro"/>
</dbReference>
<keyword evidence="2" id="KW-1185">Reference proteome</keyword>
<proteinExistence type="predicted"/>
<protein>
    <recommendedName>
        <fullName evidence="3">Cilia and flagella associated protein 46</fullName>
    </recommendedName>
</protein>